<sequence length="45" mass="4772">MAVSADLESAKISGYGHVTFCNLKLASYGHITPGQLNMCVSKTKV</sequence>
<reference evidence="1" key="1">
    <citation type="submission" date="2014-09" db="EMBL/GenBank/DDBJ databases">
        <authorList>
            <person name="Magalhaes I.L.F."/>
            <person name="Oliveira U."/>
            <person name="Santos F.R."/>
            <person name="Vidigal T.H.D.A."/>
            <person name="Brescovit A.D."/>
            <person name="Santos A.J."/>
        </authorList>
    </citation>
    <scope>NUCLEOTIDE SEQUENCE</scope>
    <source>
        <tissue evidence="1">Shoot tissue taken approximately 20 cm above the soil surface</tissue>
    </source>
</reference>
<evidence type="ECO:0000313" key="1">
    <source>
        <dbReference type="EMBL" id="JAD71702.1"/>
    </source>
</evidence>
<name>A0A0A9CJK7_ARUDO</name>
<organism evidence="1">
    <name type="scientific">Arundo donax</name>
    <name type="common">Giant reed</name>
    <name type="synonym">Donax arundinaceus</name>
    <dbReference type="NCBI Taxonomy" id="35708"/>
    <lineage>
        <taxon>Eukaryota</taxon>
        <taxon>Viridiplantae</taxon>
        <taxon>Streptophyta</taxon>
        <taxon>Embryophyta</taxon>
        <taxon>Tracheophyta</taxon>
        <taxon>Spermatophyta</taxon>
        <taxon>Magnoliopsida</taxon>
        <taxon>Liliopsida</taxon>
        <taxon>Poales</taxon>
        <taxon>Poaceae</taxon>
        <taxon>PACMAD clade</taxon>
        <taxon>Arundinoideae</taxon>
        <taxon>Arundineae</taxon>
        <taxon>Arundo</taxon>
    </lineage>
</organism>
<protein>
    <submittedName>
        <fullName evidence="1">Uncharacterized protein</fullName>
    </submittedName>
</protein>
<reference evidence="1" key="2">
    <citation type="journal article" date="2015" name="Data Brief">
        <title>Shoot transcriptome of the giant reed, Arundo donax.</title>
        <authorList>
            <person name="Barrero R.A."/>
            <person name="Guerrero F.D."/>
            <person name="Moolhuijzen P."/>
            <person name="Goolsby J.A."/>
            <person name="Tidwell J."/>
            <person name="Bellgard S.E."/>
            <person name="Bellgard M.I."/>
        </authorList>
    </citation>
    <scope>NUCLEOTIDE SEQUENCE</scope>
    <source>
        <tissue evidence="1">Shoot tissue taken approximately 20 cm above the soil surface</tissue>
    </source>
</reference>
<accession>A0A0A9CJK7</accession>
<proteinExistence type="predicted"/>
<dbReference type="AlphaFoldDB" id="A0A0A9CJK7"/>
<dbReference type="EMBL" id="GBRH01226193">
    <property type="protein sequence ID" value="JAD71702.1"/>
    <property type="molecule type" value="Transcribed_RNA"/>
</dbReference>